<dbReference type="AlphaFoldDB" id="A0A7Y6M7K4"/>
<feature type="transmembrane region" description="Helical" evidence="2">
    <location>
        <begin position="150"/>
        <end position="171"/>
    </location>
</feature>
<proteinExistence type="predicted"/>
<evidence type="ECO:0008006" key="5">
    <source>
        <dbReference type="Google" id="ProtNLM"/>
    </source>
</evidence>
<feature type="transmembrane region" description="Helical" evidence="2">
    <location>
        <begin position="35"/>
        <end position="57"/>
    </location>
</feature>
<reference evidence="3 4" key="1">
    <citation type="submission" date="2020-06" db="EMBL/GenBank/DDBJ databases">
        <title>Nonomuraea sp. SMC257, a novel actinomycete isolated from soil.</title>
        <authorList>
            <person name="Chanama M."/>
        </authorList>
    </citation>
    <scope>NUCLEOTIDE SEQUENCE [LARGE SCALE GENOMIC DNA]</scope>
    <source>
        <strain evidence="3 4">SMC257</strain>
    </source>
</reference>
<keyword evidence="2" id="KW-0812">Transmembrane</keyword>
<feature type="compositionally biased region" description="Basic residues" evidence="1">
    <location>
        <begin position="11"/>
        <end position="21"/>
    </location>
</feature>
<dbReference type="RefSeq" id="WP_175595001.1">
    <property type="nucleotide sequence ID" value="NZ_JABWGN010000021.1"/>
</dbReference>
<organism evidence="3 4">
    <name type="scientific">Nonomuraea montanisoli</name>
    <dbReference type="NCBI Taxonomy" id="2741721"/>
    <lineage>
        <taxon>Bacteria</taxon>
        <taxon>Bacillati</taxon>
        <taxon>Actinomycetota</taxon>
        <taxon>Actinomycetes</taxon>
        <taxon>Streptosporangiales</taxon>
        <taxon>Streptosporangiaceae</taxon>
        <taxon>Nonomuraea</taxon>
    </lineage>
</organism>
<keyword evidence="4" id="KW-1185">Reference proteome</keyword>
<dbReference type="EMBL" id="JABWGN010000021">
    <property type="protein sequence ID" value="NUW37562.1"/>
    <property type="molecule type" value="Genomic_DNA"/>
</dbReference>
<gene>
    <name evidence="3" type="ORF">HTZ77_40100</name>
</gene>
<feature type="transmembrane region" description="Helical" evidence="2">
    <location>
        <begin position="77"/>
        <end position="99"/>
    </location>
</feature>
<comment type="caution">
    <text evidence="3">The sequence shown here is derived from an EMBL/GenBank/DDBJ whole genome shotgun (WGS) entry which is preliminary data.</text>
</comment>
<evidence type="ECO:0000313" key="4">
    <source>
        <dbReference type="Proteomes" id="UP000586042"/>
    </source>
</evidence>
<evidence type="ECO:0000256" key="1">
    <source>
        <dbReference type="SAM" id="MobiDB-lite"/>
    </source>
</evidence>
<feature type="transmembrane region" description="Helical" evidence="2">
    <location>
        <begin position="106"/>
        <end position="125"/>
    </location>
</feature>
<keyword evidence="2" id="KW-0472">Membrane</keyword>
<evidence type="ECO:0000313" key="3">
    <source>
        <dbReference type="EMBL" id="NUW37562.1"/>
    </source>
</evidence>
<name>A0A7Y6M7K4_9ACTN</name>
<protein>
    <recommendedName>
        <fullName evidence="5">Trp biosynthesis-associated membrane protein</fullName>
    </recommendedName>
</protein>
<feature type="region of interest" description="Disordered" evidence="1">
    <location>
        <begin position="1"/>
        <end position="29"/>
    </location>
</feature>
<keyword evidence="2" id="KW-1133">Transmembrane helix</keyword>
<dbReference type="Proteomes" id="UP000586042">
    <property type="component" value="Unassembled WGS sequence"/>
</dbReference>
<sequence>MADPLQPGRTGPHRTGPHRTGPHQPGTVRRGRRGYALAASVAAALLVVCAVLPWAGIEARSDVIGGGLTSDVRGVDAGLGVSTLVAGLAALALGVAGLLGRRPWVAALAALPGAFATVLLVMFAADPGGVTGRVSLDLGGMLSVGPVIRYGWFAALASSLALVLFAVLTAARRSSATD</sequence>
<accession>A0A7Y6M7K4</accession>
<evidence type="ECO:0000256" key="2">
    <source>
        <dbReference type="SAM" id="Phobius"/>
    </source>
</evidence>